<dbReference type="PANTHER" id="PTHR36173:SF2">
    <property type="entry name" value="RIBONUCLEASE VAPC16"/>
    <property type="match status" value="1"/>
</dbReference>
<dbReference type="PANTHER" id="PTHR36173">
    <property type="entry name" value="RIBONUCLEASE VAPC16-RELATED"/>
    <property type="match status" value="1"/>
</dbReference>
<dbReference type="InterPro" id="IPR029060">
    <property type="entry name" value="PIN-like_dom_sf"/>
</dbReference>
<dbReference type="InterPro" id="IPR052919">
    <property type="entry name" value="TA_system_RNase"/>
</dbReference>
<name>A0A450S3K0_9GAMM</name>
<evidence type="ECO:0000313" key="2">
    <source>
        <dbReference type="EMBL" id="VFJ46228.1"/>
    </source>
</evidence>
<proteinExistence type="predicted"/>
<evidence type="ECO:0000259" key="1">
    <source>
        <dbReference type="Pfam" id="PF01850"/>
    </source>
</evidence>
<dbReference type="Pfam" id="PF01850">
    <property type="entry name" value="PIN"/>
    <property type="match status" value="1"/>
</dbReference>
<dbReference type="EMBL" id="CAADEY010000014">
    <property type="protein sequence ID" value="VFJ46228.1"/>
    <property type="molecule type" value="Genomic_DNA"/>
</dbReference>
<organism evidence="2">
    <name type="scientific">Candidatus Kentrum sp. DK</name>
    <dbReference type="NCBI Taxonomy" id="2126562"/>
    <lineage>
        <taxon>Bacteria</taxon>
        <taxon>Pseudomonadati</taxon>
        <taxon>Pseudomonadota</taxon>
        <taxon>Gammaproteobacteria</taxon>
        <taxon>Candidatus Kentrum</taxon>
    </lineage>
</organism>
<dbReference type="AlphaFoldDB" id="A0A450S3K0"/>
<accession>A0A450S3K0</accession>
<dbReference type="CDD" id="cd09872">
    <property type="entry name" value="PIN_Sll0205-like"/>
    <property type="match status" value="1"/>
</dbReference>
<dbReference type="InterPro" id="IPR002716">
    <property type="entry name" value="PIN_dom"/>
</dbReference>
<sequence>MKLLLDTHVFLWLNFEPGKLSDRIRSMCSDSDNQIYLSMVSPWEIQIKQQLGKLKFQSPLSRLINFQIEENDLNLLPIKLEHIYALRDLPPIHKDPFDRLLIAQSRVESMKLVSTDKKSQQYSVAVIN</sequence>
<dbReference type="Gene3D" id="3.40.50.1010">
    <property type="entry name" value="5'-nuclease"/>
    <property type="match status" value="1"/>
</dbReference>
<protein>
    <submittedName>
        <fullName evidence="2">PIN domain nuclease, a component of toxin-antitoxin system (PIN domain)</fullName>
    </submittedName>
</protein>
<gene>
    <name evidence="2" type="ORF">BECKDK2373C_GA0170839_101452</name>
</gene>
<dbReference type="InterPro" id="IPR041705">
    <property type="entry name" value="PIN_Sll0205"/>
</dbReference>
<dbReference type="SUPFAM" id="SSF88723">
    <property type="entry name" value="PIN domain-like"/>
    <property type="match status" value="1"/>
</dbReference>
<reference evidence="2" key="1">
    <citation type="submission" date="2019-02" db="EMBL/GenBank/DDBJ databases">
        <authorList>
            <person name="Gruber-Vodicka R. H."/>
            <person name="Seah K. B. B."/>
        </authorList>
    </citation>
    <scope>NUCLEOTIDE SEQUENCE</scope>
    <source>
        <strain evidence="2">BECK_DK161</strain>
    </source>
</reference>
<feature type="domain" description="PIN" evidence="1">
    <location>
        <begin position="4"/>
        <end position="120"/>
    </location>
</feature>